<dbReference type="EMBL" id="CABFOC020000035">
    <property type="protein sequence ID" value="CAH0048355.1"/>
    <property type="molecule type" value="Genomic_DNA"/>
</dbReference>
<proteinExistence type="predicted"/>
<dbReference type="Proteomes" id="UP000775872">
    <property type="component" value="Unassembled WGS sequence"/>
</dbReference>
<keyword evidence="2" id="KW-1185">Reference proteome</keyword>
<accession>A0A9P0EHY6</accession>
<dbReference type="AlphaFoldDB" id="A0A9P0EHY6"/>
<gene>
    <name evidence="1" type="ORF">CSOL1703_00000300</name>
</gene>
<evidence type="ECO:0000313" key="1">
    <source>
        <dbReference type="EMBL" id="CAH0048355.1"/>
    </source>
</evidence>
<comment type="caution">
    <text evidence="1">The sequence shown here is derived from an EMBL/GenBank/DDBJ whole genome shotgun (WGS) entry which is preliminary data.</text>
</comment>
<protein>
    <submittedName>
        <fullName evidence="1">Uncharacterized protein</fullName>
    </submittedName>
</protein>
<reference evidence="2" key="1">
    <citation type="submission" date="2019-06" db="EMBL/GenBank/DDBJ databases">
        <authorList>
            <person name="Broberg M."/>
        </authorList>
    </citation>
    <scope>NUCLEOTIDE SEQUENCE [LARGE SCALE GENOMIC DNA]</scope>
</reference>
<reference evidence="1 2" key="2">
    <citation type="submission" date="2021-10" db="EMBL/GenBank/DDBJ databases">
        <authorList>
            <person name="Piombo E."/>
        </authorList>
    </citation>
    <scope>NUCLEOTIDE SEQUENCE [LARGE SCALE GENOMIC DNA]</scope>
</reference>
<sequence length="181" mass="20280">MSQTVSAIVDAISAWPSLDIGKIHKVTWHPRAFNDLFIAGAESKQCAITLFKEDIVPIIDEIEHHRTGRISDNFTLVVRQYQKSKRTALSQISKNVFQEDVVDDGSLLSFVKGLDKKPRSRKPTIIKPEKNMMRSVLDEAGERSLVLPVSIPNDASTGIGERAKKSIHAYSRSYFTTPKDD</sequence>
<name>A0A9P0EHY6_9HYPO</name>
<evidence type="ECO:0000313" key="2">
    <source>
        <dbReference type="Proteomes" id="UP000775872"/>
    </source>
</evidence>
<organism evidence="1 2">
    <name type="scientific">Clonostachys solani</name>
    <dbReference type="NCBI Taxonomy" id="160281"/>
    <lineage>
        <taxon>Eukaryota</taxon>
        <taxon>Fungi</taxon>
        <taxon>Dikarya</taxon>
        <taxon>Ascomycota</taxon>
        <taxon>Pezizomycotina</taxon>
        <taxon>Sordariomycetes</taxon>
        <taxon>Hypocreomycetidae</taxon>
        <taxon>Hypocreales</taxon>
        <taxon>Bionectriaceae</taxon>
        <taxon>Clonostachys</taxon>
    </lineage>
</organism>